<evidence type="ECO:0000256" key="4">
    <source>
        <dbReference type="ARBA" id="ARBA00023012"/>
    </source>
</evidence>
<dbReference type="PROSITE" id="PS50109">
    <property type="entry name" value="HIS_KIN"/>
    <property type="match status" value="1"/>
</dbReference>
<feature type="signal peptide" evidence="6">
    <location>
        <begin position="1"/>
        <end position="19"/>
    </location>
</feature>
<keyword evidence="9" id="KW-1185">Reference proteome</keyword>
<feature type="chain" id="PRO_5038552960" description="histidine kinase" evidence="6">
    <location>
        <begin position="20"/>
        <end position="595"/>
    </location>
</feature>
<dbReference type="InterPro" id="IPR036890">
    <property type="entry name" value="HATPase_C_sf"/>
</dbReference>
<feature type="transmembrane region" description="Helical" evidence="5">
    <location>
        <begin position="261"/>
        <end position="279"/>
    </location>
</feature>
<evidence type="ECO:0000313" key="9">
    <source>
        <dbReference type="Proteomes" id="UP000265643"/>
    </source>
</evidence>
<dbReference type="InterPro" id="IPR005467">
    <property type="entry name" value="His_kinase_dom"/>
</dbReference>
<dbReference type="EC" id="2.7.13.3" evidence="2"/>
<evidence type="ECO:0000259" key="7">
    <source>
        <dbReference type="PROSITE" id="PS50109"/>
    </source>
</evidence>
<dbReference type="PANTHER" id="PTHR34220">
    <property type="entry name" value="SENSOR HISTIDINE KINASE YPDA"/>
    <property type="match status" value="1"/>
</dbReference>
<feature type="transmembrane region" description="Helical" evidence="5">
    <location>
        <begin position="167"/>
        <end position="191"/>
    </location>
</feature>
<dbReference type="GO" id="GO:0016020">
    <property type="term" value="C:membrane"/>
    <property type="evidence" value="ECO:0007669"/>
    <property type="project" value="InterPro"/>
</dbReference>
<evidence type="ECO:0000256" key="3">
    <source>
        <dbReference type="ARBA" id="ARBA00022777"/>
    </source>
</evidence>
<name>A0A391P2I3_9FIRM</name>
<dbReference type="Pfam" id="PF02518">
    <property type="entry name" value="HATPase_c"/>
    <property type="match status" value="1"/>
</dbReference>
<dbReference type="Pfam" id="PF06580">
    <property type="entry name" value="His_kinase"/>
    <property type="match status" value="1"/>
</dbReference>
<gene>
    <name evidence="8" type="ORF">KGMB01110_17760</name>
</gene>
<dbReference type="PANTHER" id="PTHR34220:SF7">
    <property type="entry name" value="SENSOR HISTIDINE KINASE YPDA"/>
    <property type="match status" value="1"/>
</dbReference>
<comment type="catalytic activity">
    <reaction evidence="1">
        <text>ATP + protein L-histidine = ADP + protein N-phospho-L-histidine.</text>
        <dbReference type="EC" id="2.7.13.3"/>
    </reaction>
</comment>
<feature type="transmembrane region" description="Helical" evidence="5">
    <location>
        <begin position="198"/>
        <end position="215"/>
    </location>
</feature>
<evidence type="ECO:0000313" key="8">
    <source>
        <dbReference type="EMBL" id="GCA67340.1"/>
    </source>
</evidence>
<dbReference type="PRINTS" id="PR00344">
    <property type="entry name" value="BCTRLSENSOR"/>
</dbReference>
<dbReference type="InterPro" id="IPR003594">
    <property type="entry name" value="HATPase_dom"/>
</dbReference>
<dbReference type="SMART" id="SM00387">
    <property type="entry name" value="HATPase_c"/>
    <property type="match status" value="1"/>
</dbReference>
<dbReference type="Gene3D" id="3.30.565.10">
    <property type="entry name" value="Histidine kinase-like ATPase, C-terminal domain"/>
    <property type="match status" value="1"/>
</dbReference>
<proteinExistence type="predicted"/>
<dbReference type="InterPro" id="IPR010559">
    <property type="entry name" value="Sig_transdc_His_kin_internal"/>
</dbReference>
<feature type="transmembrane region" description="Helical" evidence="5">
    <location>
        <begin position="291"/>
        <end position="310"/>
    </location>
</feature>
<dbReference type="InterPro" id="IPR004358">
    <property type="entry name" value="Sig_transdc_His_kin-like_C"/>
</dbReference>
<feature type="transmembrane region" description="Helical" evidence="5">
    <location>
        <begin position="322"/>
        <end position="342"/>
    </location>
</feature>
<dbReference type="AlphaFoldDB" id="A0A391P2I3"/>
<protein>
    <recommendedName>
        <fullName evidence="2">histidine kinase</fullName>
        <ecNumber evidence="2">2.7.13.3</ecNumber>
    </recommendedName>
</protein>
<reference evidence="9" key="1">
    <citation type="submission" date="2018-09" db="EMBL/GenBank/DDBJ databases">
        <title>Draft Genome Sequence of Mediterraneibacter sp. KCTC 15684.</title>
        <authorList>
            <person name="Kim J.S."/>
            <person name="Han K.I."/>
            <person name="Suh M.K."/>
            <person name="Lee K.C."/>
            <person name="Eom M.K."/>
            <person name="Lee J.H."/>
            <person name="Park S.H."/>
            <person name="Kang S.W."/>
            <person name="Park J.E."/>
            <person name="Oh B.S."/>
            <person name="Yu S.Y."/>
            <person name="Choi S.H."/>
            <person name="Lee D.H."/>
            <person name="Yoon H."/>
            <person name="Kim B."/>
            <person name="Yang S.J."/>
            <person name="Lee J.S."/>
        </authorList>
    </citation>
    <scope>NUCLEOTIDE SEQUENCE [LARGE SCALE GENOMIC DNA]</scope>
    <source>
        <strain evidence="9">KCTC 15684</strain>
    </source>
</reference>
<evidence type="ECO:0000256" key="6">
    <source>
        <dbReference type="SAM" id="SignalP"/>
    </source>
</evidence>
<feature type="transmembrane region" description="Helical" evidence="5">
    <location>
        <begin position="348"/>
        <end position="369"/>
    </location>
</feature>
<dbReference type="CDD" id="cd16917">
    <property type="entry name" value="HATPase_UhpB-NarQ-NarX-like"/>
    <property type="match status" value="1"/>
</dbReference>
<evidence type="ECO:0000256" key="5">
    <source>
        <dbReference type="SAM" id="Phobius"/>
    </source>
</evidence>
<keyword evidence="3" id="KW-0808">Transferase</keyword>
<keyword evidence="5" id="KW-0472">Membrane</keyword>
<evidence type="ECO:0000256" key="1">
    <source>
        <dbReference type="ARBA" id="ARBA00000085"/>
    </source>
</evidence>
<keyword evidence="3" id="KW-0418">Kinase</keyword>
<keyword evidence="6" id="KW-0732">Signal</keyword>
<keyword evidence="5" id="KW-0812">Transmembrane</keyword>
<feature type="domain" description="Histidine kinase" evidence="7">
    <location>
        <begin position="504"/>
        <end position="595"/>
    </location>
</feature>
<comment type="caution">
    <text evidence="8">The sequence shown here is derived from an EMBL/GenBank/DDBJ whole genome shotgun (WGS) entry which is preliminary data.</text>
</comment>
<sequence>MKKIYFLFFLSLCIFFAHFELEKPEETDQINQVRHLHFAGEYQVADSEEWMEYRDGKTQIPATKSLLLKGYIREKVPREKEIMMQLYRLNLDLYVNGTLVYHSSGQKYVDWKRIEGVKITPDDEVMIRLEQDPDNAYAGAYDNFFSKWCYGTSFGLLKQQLRENIGRILMCGFFLIMGVALVFVVLGLYYFRAVEMRGYLACGFLLISGGAFAFIDYDYITLLFDNAWAVNTVDFALQILVCTFLLMYLKSYFRTEKYVRVANRLFGGWVILASLYFVLRAMHVISFNDVPGHMVAILVALIAVGSYHLVREYYTYREKRMEYVLISGLILSVFTTVELLNYHMTNAFWITSFQTGLFCFALVQFWVLLKYLSDRIVKSEQVRWLQQENMKKDAENARLELAVMQNQVSVMLSQIQPHFLYNSLSTIQILCQMDPALAQEAMGHFIQYLRANLDSLNQKDSIPFEQELNHVKNYLYIEKLRFGRKLEVVYELERKAFTCPSLCLQTMVENAVKHGVCNKKGGGTIWIRSYETSQGICVEVEDNGVGFDPGQVPQDGQSHIGIINTRRRVEDAGGSLEIQSKIGEGTKVRILLPAK</sequence>
<evidence type="ECO:0000256" key="2">
    <source>
        <dbReference type="ARBA" id="ARBA00012438"/>
    </source>
</evidence>
<keyword evidence="5" id="KW-1133">Transmembrane helix</keyword>
<accession>A0A391P2I3</accession>
<keyword evidence="4" id="KW-0902">Two-component regulatory system</keyword>
<dbReference type="GO" id="GO:0000155">
    <property type="term" value="F:phosphorelay sensor kinase activity"/>
    <property type="evidence" value="ECO:0007669"/>
    <property type="project" value="InterPro"/>
</dbReference>
<dbReference type="InterPro" id="IPR050640">
    <property type="entry name" value="Bact_2-comp_sensor_kinase"/>
</dbReference>
<dbReference type="SUPFAM" id="SSF55874">
    <property type="entry name" value="ATPase domain of HSP90 chaperone/DNA topoisomerase II/histidine kinase"/>
    <property type="match status" value="1"/>
</dbReference>
<dbReference type="EMBL" id="BHGK01000001">
    <property type="protein sequence ID" value="GCA67340.1"/>
    <property type="molecule type" value="Genomic_DNA"/>
</dbReference>
<organism evidence="8 9">
    <name type="scientific">Mediterraneibacter butyricigenes</name>
    <dbReference type="NCBI Taxonomy" id="2316025"/>
    <lineage>
        <taxon>Bacteria</taxon>
        <taxon>Bacillati</taxon>
        <taxon>Bacillota</taxon>
        <taxon>Clostridia</taxon>
        <taxon>Lachnospirales</taxon>
        <taxon>Lachnospiraceae</taxon>
        <taxon>Mediterraneibacter</taxon>
    </lineage>
</organism>
<dbReference type="RefSeq" id="WP_119298092.1">
    <property type="nucleotide sequence ID" value="NZ_BHGK01000001.1"/>
</dbReference>
<feature type="transmembrane region" description="Helical" evidence="5">
    <location>
        <begin position="227"/>
        <end position="249"/>
    </location>
</feature>
<dbReference type="Proteomes" id="UP000265643">
    <property type="component" value="Unassembled WGS sequence"/>
</dbReference>